<reference evidence="1" key="2">
    <citation type="submission" date="2004-02" db="EMBL/GenBank/DDBJ databases">
        <authorList>
            <consortium name="Genoscope"/>
            <consortium name="Whitehead Institute Centre for Genome Research"/>
        </authorList>
    </citation>
    <scope>NUCLEOTIDE SEQUENCE</scope>
</reference>
<dbReference type="KEGG" id="tng:GSTEN00008221G001"/>
<comment type="caution">
    <text evidence="1">The sequence shown here is derived from an EMBL/GenBank/DDBJ whole genome shotgun (WGS) entry which is preliminary data.</text>
</comment>
<dbReference type="EMBL" id="CAAE01010211">
    <property type="protein sequence ID" value="CAF92819.1"/>
    <property type="molecule type" value="Genomic_DNA"/>
</dbReference>
<dbReference type="OrthoDB" id="1734063at2759"/>
<proteinExistence type="predicted"/>
<evidence type="ECO:0000313" key="1">
    <source>
        <dbReference type="EMBL" id="CAF92819.1"/>
    </source>
</evidence>
<accession>Q4T2R3</accession>
<reference evidence="1" key="1">
    <citation type="journal article" date="2004" name="Nature">
        <title>Genome duplication in the teleost fish Tetraodon nigroviridis reveals the early vertebrate proto-karyotype.</title>
        <authorList>
            <person name="Jaillon O."/>
            <person name="Aury J.-M."/>
            <person name="Brunet F."/>
            <person name="Petit J.-L."/>
            <person name="Stange-Thomann N."/>
            <person name="Mauceli E."/>
            <person name="Bouneau L."/>
            <person name="Fischer C."/>
            <person name="Ozouf-Costaz C."/>
            <person name="Bernot A."/>
            <person name="Nicaud S."/>
            <person name="Jaffe D."/>
            <person name="Fisher S."/>
            <person name="Lutfalla G."/>
            <person name="Dossat C."/>
            <person name="Segurens B."/>
            <person name="Dasilva C."/>
            <person name="Salanoubat M."/>
            <person name="Levy M."/>
            <person name="Boudet N."/>
            <person name="Castellano S."/>
            <person name="Anthouard V."/>
            <person name="Jubin C."/>
            <person name="Castelli V."/>
            <person name="Katinka M."/>
            <person name="Vacherie B."/>
            <person name="Biemont C."/>
            <person name="Skalli Z."/>
            <person name="Cattolico L."/>
            <person name="Poulain J."/>
            <person name="De Berardinis V."/>
            <person name="Cruaud C."/>
            <person name="Duprat S."/>
            <person name="Brottier P."/>
            <person name="Coutanceau J.-P."/>
            <person name="Gouzy J."/>
            <person name="Parra G."/>
            <person name="Lardier G."/>
            <person name="Chapple C."/>
            <person name="McKernan K.J."/>
            <person name="McEwan P."/>
            <person name="Bosak S."/>
            <person name="Kellis M."/>
            <person name="Volff J.-N."/>
            <person name="Guigo R."/>
            <person name="Zody M.C."/>
            <person name="Mesirov J."/>
            <person name="Lindblad-Toh K."/>
            <person name="Birren B."/>
            <person name="Nusbaum C."/>
            <person name="Kahn D."/>
            <person name="Robinson-Rechavi M."/>
            <person name="Laudet V."/>
            <person name="Schachter V."/>
            <person name="Quetier F."/>
            <person name="Saurin W."/>
            <person name="Scarpelli C."/>
            <person name="Wincker P."/>
            <person name="Lander E.S."/>
            <person name="Weissenbach J."/>
            <person name="Roest Crollius H."/>
        </authorList>
    </citation>
    <scope>NUCLEOTIDE SEQUENCE [LARGE SCALE GENOMIC DNA]</scope>
</reference>
<organism evidence="1">
    <name type="scientific">Tetraodon nigroviridis</name>
    <name type="common">Spotted green pufferfish</name>
    <name type="synonym">Chelonodon nigroviridis</name>
    <dbReference type="NCBI Taxonomy" id="99883"/>
    <lineage>
        <taxon>Eukaryota</taxon>
        <taxon>Metazoa</taxon>
        <taxon>Chordata</taxon>
        <taxon>Craniata</taxon>
        <taxon>Vertebrata</taxon>
        <taxon>Euteleostomi</taxon>
        <taxon>Actinopterygii</taxon>
        <taxon>Neopterygii</taxon>
        <taxon>Teleostei</taxon>
        <taxon>Neoteleostei</taxon>
        <taxon>Acanthomorphata</taxon>
        <taxon>Eupercaria</taxon>
        <taxon>Tetraodontiformes</taxon>
        <taxon>Tetradontoidea</taxon>
        <taxon>Tetraodontidae</taxon>
        <taxon>Tetraodon</taxon>
    </lineage>
</organism>
<dbReference type="AlphaFoldDB" id="Q4T2R3"/>
<name>Q4T2R3_TETNG</name>
<protein>
    <submittedName>
        <fullName evidence="1">(spotted green pufferfish) hypothetical protein</fullName>
    </submittedName>
</protein>
<gene>
    <name evidence="1" type="ORF">GSTENG00008221001</name>
</gene>
<sequence length="97" mass="10653">MLDGTDPLSMFAAASASEAPGLAQSASTGVGANRSVHEIIFQDLGRRRRDKEEELLGPDFEPWSCKRGEILARFTTTEKLSIVSLLRQKCFVNITVL</sequence>